<feature type="region of interest" description="Disordered" evidence="1">
    <location>
        <begin position="194"/>
        <end position="255"/>
    </location>
</feature>
<organism evidence="2">
    <name type="scientific">Microbacterium sp. LWS13-1.2</name>
    <dbReference type="NCBI Taxonomy" id="3135264"/>
    <lineage>
        <taxon>Bacteria</taxon>
        <taxon>Bacillati</taxon>
        <taxon>Actinomycetota</taxon>
        <taxon>Actinomycetes</taxon>
        <taxon>Micrococcales</taxon>
        <taxon>Microbacteriaceae</taxon>
        <taxon>Microbacterium</taxon>
    </lineage>
</organism>
<proteinExistence type="predicted"/>
<feature type="compositionally biased region" description="Gly residues" evidence="1">
    <location>
        <begin position="194"/>
        <end position="209"/>
    </location>
</feature>
<evidence type="ECO:0000313" key="2">
    <source>
        <dbReference type="EMBL" id="WZO35187.1"/>
    </source>
</evidence>
<evidence type="ECO:0000256" key="1">
    <source>
        <dbReference type="SAM" id="MobiDB-lite"/>
    </source>
</evidence>
<dbReference type="AlphaFoldDB" id="A0AAU6SED9"/>
<dbReference type="EMBL" id="CP151632">
    <property type="protein sequence ID" value="WZO35187.1"/>
    <property type="molecule type" value="Genomic_DNA"/>
</dbReference>
<accession>A0AAU6SED9</accession>
<dbReference type="InterPro" id="IPR025447">
    <property type="entry name" value="DUF4192"/>
</dbReference>
<name>A0AAU6SED9_9MICO</name>
<sequence length="452" mass="46959">MTPTVVKAADAAQFLSFVPRMLGYHPTRSLVVIPFHGPRSLGAMRFDLPDGDAESVDSVAATVTGMACRLPEADAVAAIAYTDVRFHESGRMPHRELFAALERRADACGLRVTDLLCVAVDAWGSYLDHDCPAEGRPLGDLAWNGPSGVPAPAGDQGTGAELPECSAEERASVAKAMVAFGDAVAVLCGPDAGGGPDGGGGPDAGGGLAADGEPPERVARRTAPGSGMPERSGVPERSGPAPTRAAVGTGDLGPVPAPVTGIVEESASVGGAPSRVDPQALAAVCRLDDLPGYFEDALSRPLDGAAVYDTAALVWCLARPSLRDVALVQWSGNLAQGDEAFDAQLRWESGEEYPAHLAMRMWGEGDPPELSRLETALALSRRAAAVAPREARPGALAMCAWLSWALGRSTHAAAYAERACEIEAEHGLSQIVLSFVHAGHLPDWAFRRAGAR</sequence>
<protein>
    <submittedName>
        <fullName evidence="2">DUF4192 domain-containing protein</fullName>
    </submittedName>
</protein>
<feature type="region of interest" description="Disordered" evidence="1">
    <location>
        <begin position="142"/>
        <end position="165"/>
    </location>
</feature>
<gene>
    <name evidence="2" type="ORF">MRBLWS13_002875</name>
</gene>
<dbReference type="Pfam" id="PF13830">
    <property type="entry name" value="DUF4192"/>
    <property type="match status" value="1"/>
</dbReference>
<dbReference type="RefSeq" id="WP_349426025.1">
    <property type="nucleotide sequence ID" value="NZ_CP151632.1"/>
</dbReference>
<reference evidence="2" key="1">
    <citation type="submission" date="2024-04" db="EMBL/GenBank/DDBJ databases">
        <authorList>
            <person name="Roder T."/>
            <person name="Oberhansli S."/>
            <person name="Kreuzer M."/>
        </authorList>
    </citation>
    <scope>NUCLEOTIDE SEQUENCE</scope>
    <source>
        <strain evidence="2">LWS13-1.2</strain>
    </source>
</reference>